<feature type="compositionally biased region" description="Polar residues" evidence="7">
    <location>
        <begin position="724"/>
        <end position="733"/>
    </location>
</feature>
<evidence type="ECO:0000259" key="8">
    <source>
        <dbReference type="PROSITE" id="PS50103"/>
    </source>
</evidence>
<evidence type="ECO:0000313" key="11">
    <source>
        <dbReference type="EMBL" id="CAF0942597.1"/>
    </source>
</evidence>
<evidence type="ECO:0000313" key="10">
    <source>
        <dbReference type="EMBL" id="CAF0917071.1"/>
    </source>
</evidence>
<feature type="compositionally biased region" description="Acidic residues" evidence="7">
    <location>
        <begin position="149"/>
        <end position="158"/>
    </location>
</feature>
<evidence type="ECO:0000256" key="7">
    <source>
        <dbReference type="SAM" id="MobiDB-lite"/>
    </source>
</evidence>
<feature type="domain" description="C3H1-type" evidence="8">
    <location>
        <begin position="348"/>
        <end position="377"/>
    </location>
</feature>
<feature type="compositionally biased region" description="Polar residues" evidence="7">
    <location>
        <begin position="1"/>
        <end position="11"/>
    </location>
</feature>
<dbReference type="Gene3D" id="4.10.1000.10">
    <property type="entry name" value="Zinc finger, CCCH-type"/>
    <property type="match status" value="1"/>
</dbReference>
<dbReference type="GO" id="GO:0005634">
    <property type="term" value="C:nucleus"/>
    <property type="evidence" value="ECO:0007669"/>
    <property type="project" value="TreeGrafter"/>
</dbReference>
<keyword evidence="4 6" id="KW-0863">Zinc-finger</keyword>
<feature type="compositionally biased region" description="Polar residues" evidence="7">
    <location>
        <begin position="592"/>
        <end position="601"/>
    </location>
</feature>
<feature type="compositionally biased region" description="Low complexity" evidence="7">
    <location>
        <begin position="291"/>
        <end position="307"/>
    </location>
</feature>
<dbReference type="EMBL" id="CAJNOO010000305">
    <property type="protein sequence ID" value="CAF0898260.1"/>
    <property type="molecule type" value="Genomic_DNA"/>
</dbReference>
<feature type="region of interest" description="Disordered" evidence="7">
    <location>
        <begin position="681"/>
        <end position="746"/>
    </location>
</feature>
<organism evidence="9 12">
    <name type="scientific">Rotaria sordida</name>
    <dbReference type="NCBI Taxonomy" id="392033"/>
    <lineage>
        <taxon>Eukaryota</taxon>
        <taxon>Metazoa</taxon>
        <taxon>Spiralia</taxon>
        <taxon>Gnathifera</taxon>
        <taxon>Rotifera</taxon>
        <taxon>Eurotatoria</taxon>
        <taxon>Bdelloidea</taxon>
        <taxon>Philodinida</taxon>
        <taxon>Philodinidae</taxon>
        <taxon>Rotaria</taxon>
    </lineage>
</organism>
<dbReference type="Proteomes" id="UP000663882">
    <property type="component" value="Unassembled WGS sequence"/>
</dbReference>
<dbReference type="PROSITE" id="PS50103">
    <property type="entry name" value="ZF_C3H1"/>
    <property type="match status" value="3"/>
</dbReference>
<feature type="zinc finger region" description="C3H1-type" evidence="6">
    <location>
        <begin position="319"/>
        <end position="346"/>
    </location>
</feature>
<feature type="compositionally biased region" description="Basic residues" evidence="7">
    <location>
        <begin position="85"/>
        <end position="97"/>
    </location>
</feature>
<dbReference type="PANTHER" id="PTHR13119:SF12">
    <property type="entry name" value="PROTEIN SUPPRESSOR OF SABLE"/>
    <property type="match status" value="1"/>
</dbReference>
<keyword evidence="5 6" id="KW-0862">Zinc</keyword>
<dbReference type="Pfam" id="PF14608">
    <property type="entry name" value="zf-CCCH_2"/>
    <property type="match status" value="2"/>
</dbReference>
<feature type="region of interest" description="Disordered" evidence="7">
    <location>
        <begin position="1"/>
        <end position="319"/>
    </location>
</feature>
<feature type="compositionally biased region" description="Polar residues" evidence="7">
    <location>
        <begin position="193"/>
        <end position="220"/>
    </location>
</feature>
<feature type="compositionally biased region" description="Basic and acidic residues" evidence="7">
    <location>
        <begin position="278"/>
        <end position="287"/>
    </location>
</feature>
<feature type="compositionally biased region" description="Low complexity" evidence="7">
    <location>
        <begin position="734"/>
        <end position="746"/>
    </location>
</feature>
<protein>
    <recommendedName>
        <fullName evidence="8">C3H1-type domain-containing protein</fullName>
    </recommendedName>
</protein>
<dbReference type="GO" id="GO:0045892">
    <property type="term" value="P:negative regulation of DNA-templated transcription"/>
    <property type="evidence" value="ECO:0007669"/>
    <property type="project" value="InterPro"/>
</dbReference>
<dbReference type="GO" id="GO:0003723">
    <property type="term" value="F:RNA binding"/>
    <property type="evidence" value="ECO:0007669"/>
    <property type="project" value="InterPro"/>
</dbReference>
<dbReference type="InterPro" id="IPR036855">
    <property type="entry name" value="Znf_CCCH_sf"/>
</dbReference>
<feature type="compositionally biased region" description="Basic and acidic residues" evidence="7">
    <location>
        <begin position="124"/>
        <end position="133"/>
    </location>
</feature>
<feature type="zinc finger region" description="C3H1-type" evidence="6">
    <location>
        <begin position="378"/>
        <end position="402"/>
    </location>
</feature>
<feature type="domain" description="C3H1-type" evidence="8">
    <location>
        <begin position="378"/>
        <end position="402"/>
    </location>
</feature>
<feature type="compositionally biased region" description="Polar residues" evidence="7">
    <location>
        <begin position="484"/>
        <end position="503"/>
    </location>
</feature>
<evidence type="ECO:0000256" key="2">
    <source>
        <dbReference type="ARBA" id="ARBA00022723"/>
    </source>
</evidence>
<dbReference type="Proteomes" id="UP000663889">
    <property type="component" value="Unassembled WGS sequence"/>
</dbReference>
<feature type="region of interest" description="Disordered" evidence="7">
    <location>
        <begin position="887"/>
        <end position="908"/>
    </location>
</feature>
<feature type="compositionally biased region" description="Polar residues" evidence="7">
    <location>
        <begin position="58"/>
        <end position="83"/>
    </location>
</feature>
<comment type="caution">
    <text evidence="9">The sequence shown here is derived from an EMBL/GenBank/DDBJ whole genome shotgun (WGS) entry which is preliminary data.</text>
</comment>
<feature type="domain" description="C3H1-type" evidence="8">
    <location>
        <begin position="319"/>
        <end position="346"/>
    </location>
</feature>
<dbReference type="InterPro" id="IPR054361">
    <property type="entry name" value="Znf-CCCH_ZC3H4/6/8"/>
</dbReference>
<dbReference type="Pfam" id="PF22623">
    <property type="entry name" value="zf-CCCH_9"/>
    <property type="match status" value="1"/>
</dbReference>
<evidence type="ECO:0000256" key="6">
    <source>
        <dbReference type="PROSITE-ProRule" id="PRU00723"/>
    </source>
</evidence>
<evidence type="ECO:0000256" key="3">
    <source>
        <dbReference type="ARBA" id="ARBA00022737"/>
    </source>
</evidence>
<feature type="compositionally biased region" description="Acidic residues" evidence="7">
    <location>
        <begin position="20"/>
        <end position="43"/>
    </location>
</feature>
<feature type="compositionally biased region" description="Basic residues" evidence="7">
    <location>
        <begin position="112"/>
        <end position="123"/>
    </location>
</feature>
<evidence type="ECO:0000256" key="1">
    <source>
        <dbReference type="ARBA" id="ARBA00022553"/>
    </source>
</evidence>
<feature type="region of interest" description="Disordered" evidence="7">
    <location>
        <begin position="432"/>
        <end position="455"/>
    </location>
</feature>
<dbReference type="Proteomes" id="UP000663864">
    <property type="component" value="Unassembled WGS sequence"/>
</dbReference>
<dbReference type="PANTHER" id="PTHR13119">
    <property type="entry name" value="ZINC FINGER CCCH DOMAIN-CONTAINING PROTEI"/>
    <property type="match status" value="1"/>
</dbReference>
<feature type="region of interest" description="Disordered" evidence="7">
    <location>
        <begin position="479"/>
        <end position="626"/>
    </location>
</feature>
<name>A0A813ZGQ5_9BILA</name>
<feature type="compositionally biased region" description="Low complexity" evidence="7">
    <location>
        <begin position="538"/>
        <end position="582"/>
    </location>
</feature>
<feature type="compositionally biased region" description="Low complexity" evidence="7">
    <location>
        <begin position="179"/>
        <end position="190"/>
    </location>
</feature>
<proteinExistence type="predicted"/>
<keyword evidence="1" id="KW-0597">Phosphoprotein</keyword>
<dbReference type="AlphaFoldDB" id="A0A813ZGQ5"/>
<dbReference type="EMBL" id="CAJNOT010000259">
    <property type="protein sequence ID" value="CAF0917071.1"/>
    <property type="molecule type" value="Genomic_DNA"/>
</dbReference>
<feature type="compositionally biased region" description="Low complexity" evidence="7">
    <location>
        <begin position="266"/>
        <end position="277"/>
    </location>
</feature>
<keyword evidence="3" id="KW-0677">Repeat</keyword>
<dbReference type="InterPro" id="IPR000571">
    <property type="entry name" value="Znf_CCCH"/>
</dbReference>
<reference evidence="9" key="1">
    <citation type="submission" date="2021-02" db="EMBL/GenBank/DDBJ databases">
        <authorList>
            <person name="Nowell W R."/>
        </authorList>
    </citation>
    <scope>NUCLEOTIDE SEQUENCE</scope>
</reference>
<sequence length="934" mass="104691">MITSSERTSQTLDKHVGDSTDSDNEEKEDGELEEGEVEEELDETPSQQKDDAKENNRDNNSTNGPSMEQYNSIDMNNHLNMGSQKFRRRDYHHHHLGQQRMNSSGGQQDNKRNKHEQRRKRRHSGEERDDRNRRQSKRGRFRGGPLPDVVEDGEDDEMIGPTWPPRGQNRGQRKQQSDIISNENSESIETTEQHSSLNPTNESKSEQSITSDETSSPTNDTIDDENMNSDDKQDRLNRSRPTRTNQQQNSMNIENRGRRYYDGNINTNTNTNNPNNRRPNDRDRSSWQDRTGSNNSGNNTNINTNNNQRFRSDNGSSTSHGPPLCKFFVENRCMKGIDCLFSHDFKPQKKMEVCKYYVQNKGYCQKNDLCPYLHGDFPCKFFHTGTKDCMQGDRCKFSHDSITNEEIRFAFERYLNDSDEMNRQNRVNPNPNIHHNANPSTVNFDVMNAPPLPPPPPVPNSITDPSNFPMIPNLMDLLLRNGPLPTQTSIDSANTSNTETPTNVSQSSPPVQRPSLFTDTLSTDKTDNEESITNKIVSSTNSTSPSSSIQNATSTIDNTSTTTVTTANTSTSSMTTTATNSTCPLPLPPSTIPNSNINLQSPFGRLPPPNLTRPPSSLLPPPPPPPSLFPMNTLGTGRVPILFPTNNGLPLPPPNSLIDMKLLAQAAALAAVNAAVATKFTTTPHHHSQSSSPQLGRDIDERDRQSSTIMRGDIDERPSDVYSRPTTNLGHLQTSTNINSPTSSLSPTITINDEHLKTKTIQDIFRPIKSTTSDQLSNSTSTNSTVGPSFDFISMLEQLKQPRQIQSIDNSHDSLEIRSSSSQSSVYILRPVIVSFKPYPLPDKLTDPRIGKYQEKMSLWSEQARLERFKTPLPSLNNYSIPLRTQQQQQQALTNDTNSSRDPRLLRNSVTSSKIGVPILPTPTPFVRPNDNIL</sequence>
<feature type="compositionally biased region" description="Basic and acidic residues" evidence="7">
    <location>
        <begin position="48"/>
        <end position="57"/>
    </location>
</feature>
<gene>
    <name evidence="9" type="ORF">RFH988_LOCUS8847</name>
    <name evidence="11" type="ORF">SEV965_LOCUS7792</name>
    <name evidence="10" type="ORF">ZHD862_LOCUS8189</name>
</gene>
<dbReference type="InterPro" id="IPR045124">
    <property type="entry name" value="Su(sable)-like"/>
</dbReference>
<keyword evidence="2 6" id="KW-0479">Metal-binding</keyword>
<dbReference type="OrthoDB" id="411372at2759"/>
<evidence type="ECO:0000256" key="5">
    <source>
        <dbReference type="ARBA" id="ARBA00022833"/>
    </source>
</evidence>
<feature type="compositionally biased region" description="Polar residues" evidence="7">
    <location>
        <begin position="99"/>
        <end position="108"/>
    </location>
</feature>
<accession>A0A813ZGQ5</accession>
<feature type="compositionally biased region" description="Polar residues" evidence="7">
    <location>
        <begin position="242"/>
        <end position="253"/>
    </location>
</feature>
<feature type="zinc finger region" description="C3H1-type" evidence="6">
    <location>
        <begin position="348"/>
        <end position="377"/>
    </location>
</feature>
<dbReference type="SUPFAM" id="SSF90229">
    <property type="entry name" value="CCCH zinc finger"/>
    <property type="match status" value="2"/>
</dbReference>
<dbReference type="GO" id="GO:0008270">
    <property type="term" value="F:zinc ion binding"/>
    <property type="evidence" value="ECO:0007669"/>
    <property type="project" value="UniProtKB-KW"/>
</dbReference>
<feature type="compositionally biased region" description="Low complexity" evidence="7">
    <location>
        <begin position="681"/>
        <end position="694"/>
    </location>
</feature>
<feature type="compositionally biased region" description="Low complexity" evidence="7">
    <location>
        <begin position="504"/>
        <end position="515"/>
    </location>
</feature>
<evidence type="ECO:0000313" key="12">
    <source>
        <dbReference type="Proteomes" id="UP000663882"/>
    </source>
</evidence>
<feature type="compositionally biased region" description="Pro residues" evidence="7">
    <location>
        <begin position="605"/>
        <end position="626"/>
    </location>
</feature>
<dbReference type="SMART" id="SM00356">
    <property type="entry name" value="ZnF_C3H1"/>
    <property type="match status" value="3"/>
</dbReference>
<dbReference type="EMBL" id="CAJNOU010000276">
    <property type="protein sequence ID" value="CAF0942597.1"/>
    <property type="molecule type" value="Genomic_DNA"/>
</dbReference>
<evidence type="ECO:0000313" key="9">
    <source>
        <dbReference type="EMBL" id="CAF0898260.1"/>
    </source>
</evidence>
<evidence type="ECO:0000256" key="4">
    <source>
        <dbReference type="ARBA" id="ARBA00022771"/>
    </source>
</evidence>